<dbReference type="InterPro" id="IPR048011">
    <property type="entry name" value="NTP-PPase_MazG-like_C"/>
</dbReference>
<gene>
    <name evidence="1" type="ORF">S01H4_55651</name>
</gene>
<dbReference type="InterPro" id="IPR011551">
    <property type="entry name" value="NTP_PyrPHydrolase_MazG"/>
</dbReference>
<evidence type="ECO:0008006" key="2">
    <source>
        <dbReference type="Google" id="ProtNLM"/>
    </source>
</evidence>
<dbReference type="GO" id="GO:0046047">
    <property type="term" value="P:TTP catabolic process"/>
    <property type="evidence" value="ECO:0007669"/>
    <property type="project" value="TreeGrafter"/>
</dbReference>
<feature type="non-terminal residue" evidence="1">
    <location>
        <position position="1"/>
    </location>
</feature>
<evidence type="ECO:0000313" key="1">
    <source>
        <dbReference type="EMBL" id="GAH07816.1"/>
    </source>
</evidence>
<dbReference type="GO" id="GO:0006203">
    <property type="term" value="P:dGTP catabolic process"/>
    <property type="evidence" value="ECO:0007669"/>
    <property type="project" value="TreeGrafter"/>
</dbReference>
<dbReference type="CDD" id="cd11529">
    <property type="entry name" value="NTP-PPase_MazG_Cterm"/>
    <property type="match status" value="1"/>
</dbReference>
<name>X1CHM3_9ZZZZ</name>
<accession>X1CHM3</accession>
<reference evidence="1" key="1">
    <citation type="journal article" date="2014" name="Front. Microbiol.">
        <title>High frequency of phylogenetically diverse reductive dehalogenase-homologous genes in deep subseafloor sedimentary metagenomes.</title>
        <authorList>
            <person name="Kawai M."/>
            <person name="Futagami T."/>
            <person name="Toyoda A."/>
            <person name="Takaki Y."/>
            <person name="Nishi S."/>
            <person name="Hori S."/>
            <person name="Arai W."/>
            <person name="Tsubouchi T."/>
            <person name="Morono Y."/>
            <person name="Uchiyama I."/>
            <person name="Ito T."/>
            <person name="Fujiyama A."/>
            <person name="Inagaki F."/>
            <person name="Takami H."/>
        </authorList>
    </citation>
    <scope>NUCLEOTIDE SEQUENCE</scope>
    <source>
        <strain evidence="1">Expedition CK06-06</strain>
    </source>
</reference>
<proteinExistence type="predicted"/>
<dbReference type="GO" id="GO:0046081">
    <property type="term" value="P:dUTP catabolic process"/>
    <property type="evidence" value="ECO:0007669"/>
    <property type="project" value="TreeGrafter"/>
</dbReference>
<dbReference type="GO" id="GO:0046052">
    <property type="term" value="P:UTP catabolic process"/>
    <property type="evidence" value="ECO:0007669"/>
    <property type="project" value="TreeGrafter"/>
</dbReference>
<dbReference type="Gene3D" id="1.10.287.1080">
    <property type="entry name" value="MazG-like"/>
    <property type="match status" value="1"/>
</dbReference>
<dbReference type="PANTHER" id="PTHR30522">
    <property type="entry name" value="NUCLEOSIDE TRIPHOSPHATE PYROPHOSPHOHYDROLASE"/>
    <property type="match status" value="1"/>
</dbReference>
<sequence>RIKLNERKSSQNPSIFDSVPASLPSLMRAYRISDRAAKSGIEWTELAGEFQNPDELTQRLKAALRQQDKDLQSQEFGQVLFALVNICRRAKIHPETALAGTIKEFERQVKKMQDWIADSKQDLEDFSPAQKAEIWHKISHS</sequence>
<dbReference type="EMBL" id="BART01032146">
    <property type="protein sequence ID" value="GAH07816.1"/>
    <property type="molecule type" value="Genomic_DNA"/>
</dbReference>
<organism evidence="1">
    <name type="scientific">marine sediment metagenome</name>
    <dbReference type="NCBI Taxonomy" id="412755"/>
    <lineage>
        <taxon>unclassified sequences</taxon>
        <taxon>metagenomes</taxon>
        <taxon>ecological metagenomes</taxon>
    </lineage>
</organism>
<dbReference type="GO" id="GO:0047429">
    <property type="term" value="F:nucleoside triphosphate diphosphatase activity"/>
    <property type="evidence" value="ECO:0007669"/>
    <property type="project" value="InterPro"/>
</dbReference>
<dbReference type="AlphaFoldDB" id="X1CHM3"/>
<dbReference type="GO" id="GO:0046076">
    <property type="term" value="P:dTTP catabolic process"/>
    <property type="evidence" value="ECO:0007669"/>
    <property type="project" value="TreeGrafter"/>
</dbReference>
<dbReference type="GO" id="GO:0046061">
    <property type="term" value="P:dATP catabolic process"/>
    <property type="evidence" value="ECO:0007669"/>
    <property type="project" value="TreeGrafter"/>
</dbReference>
<comment type="caution">
    <text evidence="1">The sequence shown here is derived from an EMBL/GenBank/DDBJ whole genome shotgun (WGS) entry which is preliminary data.</text>
</comment>
<dbReference type="PANTHER" id="PTHR30522:SF0">
    <property type="entry name" value="NUCLEOSIDE TRIPHOSPHATE PYROPHOSPHOHYDROLASE"/>
    <property type="match status" value="1"/>
</dbReference>
<protein>
    <recommendedName>
        <fullName evidence="2">NTP pyrophosphohydrolase MazG putative catalytic core domain-containing protein</fullName>
    </recommendedName>
</protein>
<dbReference type="SUPFAM" id="SSF101386">
    <property type="entry name" value="all-alpha NTP pyrophosphatases"/>
    <property type="match status" value="1"/>
</dbReference>